<gene>
    <name evidence="2" type="ORF">TELCIR_21542</name>
</gene>
<evidence type="ECO:0000256" key="1">
    <source>
        <dbReference type="SAM" id="SignalP"/>
    </source>
</evidence>
<dbReference type="OrthoDB" id="5857081at2759"/>
<dbReference type="Proteomes" id="UP000230423">
    <property type="component" value="Unassembled WGS sequence"/>
</dbReference>
<name>A0A2G9TGI6_TELCI</name>
<evidence type="ECO:0000313" key="3">
    <source>
        <dbReference type="Proteomes" id="UP000230423"/>
    </source>
</evidence>
<evidence type="ECO:0000313" key="2">
    <source>
        <dbReference type="EMBL" id="PIO57055.1"/>
    </source>
</evidence>
<sequence>MSLVLTPLFWTTIISLITVVLSIDCNQAPTEALRIICEQLQRWDDNARKTPSAISAKPPAIAGEEQMAADFAPIASNMYQCMDIQCL</sequence>
<keyword evidence="3" id="KW-1185">Reference proteome</keyword>
<protein>
    <submittedName>
        <fullName evidence="2">Uncharacterized protein</fullName>
    </submittedName>
</protein>
<feature type="non-terminal residue" evidence="2">
    <location>
        <position position="87"/>
    </location>
</feature>
<organism evidence="2 3">
    <name type="scientific">Teladorsagia circumcincta</name>
    <name type="common">Brown stomach worm</name>
    <name type="synonym">Ostertagia circumcincta</name>
    <dbReference type="NCBI Taxonomy" id="45464"/>
    <lineage>
        <taxon>Eukaryota</taxon>
        <taxon>Metazoa</taxon>
        <taxon>Ecdysozoa</taxon>
        <taxon>Nematoda</taxon>
        <taxon>Chromadorea</taxon>
        <taxon>Rhabditida</taxon>
        <taxon>Rhabditina</taxon>
        <taxon>Rhabditomorpha</taxon>
        <taxon>Strongyloidea</taxon>
        <taxon>Trichostrongylidae</taxon>
        <taxon>Teladorsagia</taxon>
    </lineage>
</organism>
<feature type="chain" id="PRO_5013910094" evidence="1">
    <location>
        <begin position="23"/>
        <end position="87"/>
    </location>
</feature>
<accession>A0A2G9TGI6</accession>
<reference evidence="2 3" key="1">
    <citation type="submission" date="2015-09" db="EMBL/GenBank/DDBJ databases">
        <title>Draft genome of the parasitic nematode Teladorsagia circumcincta isolate WARC Sus (inbred).</title>
        <authorList>
            <person name="Mitreva M."/>
        </authorList>
    </citation>
    <scope>NUCLEOTIDE SEQUENCE [LARGE SCALE GENOMIC DNA]</scope>
    <source>
        <strain evidence="2 3">S</strain>
    </source>
</reference>
<keyword evidence="1" id="KW-0732">Signal</keyword>
<proteinExistence type="predicted"/>
<dbReference type="EMBL" id="KZ368001">
    <property type="protein sequence ID" value="PIO57055.1"/>
    <property type="molecule type" value="Genomic_DNA"/>
</dbReference>
<feature type="signal peptide" evidence="1">
    <location>
        <begin position="1"/>
        <end position="22"/>
    </location>
</feature>
<dbReference type="AlphaFoldDB" id="A0A2G9TGI6"/>